<gene>
    <name evidence="1" type="ORF">LSAT_V11C400221180</name>
</gene>
<organism evidence="1 2">
    <name type="scientific">Lactuca sativa</name>
    <name type="common">Garden lettuce</name>
    <dbReference type="NCBI Taxonomy" id="4236"/>
    <lineage>
        <taxon>Eukaryota</taxon>
        <taxon>Viridiplantae</taxon>
        <taxon>Streptophyta</taxon>
        <taxon>Embryophyta</taxon>
        <taxon>Tracheophyta</taxon>
        <taxon>Spermatophyta</taxon>
        <taxon>Magnoliopsida</taxon>
        <taxon>eudicotyledons</taxon>
        <taxon>Gunneridae</taxon>
        <taxon>Pentapetalae</taxon>
        <taxon>asterids</taxon>
        <taxon>campanulids</taxon>
        <taxon>Asterales</taxon>
        <taxon>Asteraceae</taxon>
        <taxon>Cichorioideae</taxon>
        <taxon>Cichorieae</taxon>
        <taxon>Lactucinae</taxon>
        <taxon>Lactuca</taxon>
    </lineage>
</organism>
<dbReference type="AlphaFoldDB" id="A0A9R1XEA8"/>
<sequence>MAVMTSNPLHFKIIRLSTALPSDMLKDKVNYDYFHIELFSSTTWEWREFRDIKLSSSVFPVCDETVISGCVVYFLLSNDTICDLIYIRKNI</sequence>
<evidence type="ECO:0008006" key="3">
    <source>
        <dbReference type="Google" id="ProtNLM"/>
    </source>
</evidence>
<comment type="caution">
    <text evidence="1">The sequence shown here is derived from an EMBL/GenBank/DDBJ whole genome shotgun (WGS) entry which is preliminary data.</text>
</comment>
<dbReference type="EMBL" id="NBSK02000004">
    <property type="protein sequence ID" value="KAJ0209364.1"/>
    <property type="molecule type" value="Genomic_DNA"/>
</dbReference>
<evidence type="ECO:0000313" key="2">
    <source>
        <dbReference type="Proteomes" id="UP000235145"/>
    </source>
</evidence>
<accession>A0A9R1XEA8</accession>
<evidence type="ECO:0000313" key="1">
    <source>
        <dbReference type="EMBL" id="KAJ0209364.1"/>
    </source>
</evidence>
<protein>
    <recommendedName>
        <fullName evidence="3">F-box associated domain-containing protein</fullName>
    </recommendedName>
</protein>
<proteinExistence type="predicted"/>
<reference evidence="1 2" key="1">
    <citation type="journal article" date="2017" name="Nat. Commun.">
        <title>Genome assembly with in vitro proximity ligation data and whole-genome triplication in lettuce.</title>
        <authorList>
            <person name="Reyes-Chin-Wo S."/>
            <person name="Wang Z."/>
            <person name="Yang X."/>
            <person name="Kozik A."/>
            <person name="Arikit S."/>
            <person name="Song C."/>
            <person name="Xia L."/>
            <person name="Froenicke L."/>
            <person name="Lavelle D.O."/>
            <person name="Truco M.J."/>
            <person name="Xia R."/>
            <person name="Zhu S."/>
            <person name="Xu C."/>
            <person name="Xu H."/>
            <person name="Xu X."/>
            <person name="Cox K."/>
            <person name="Korf I."/>
            <person name="Meyers B.C."/>
            <person name="Michelmore R.W."/>
        </authorList>
    </citation>
    <scope>NUCLEOTIDE SEQUENCE [LARGE SCALE GENOMIC DNA]</scope>
    <source>
        <strain evidence="2">cv. Salinas</strain>
        <tissue evidence="1">Seedlings</tissue>
    </source>
</reference>
<name>A0A9R1XEA8_LACSA</name>
<dbReference type="Proteomes" id="UP000235145">
    <property type="component" value="Unassembled WGS sequence"/>
</dbReference>
<keyword evidence="2" id="KW-1185">Reference proteome</keyword>